<evidence type="ECO:0000256" key="1">
    <source>
        <dbReference type="ARBA" id="ARBA00022649"/>
    </source>
</evidence>
<comment type="caution">
    <text evidence="2">The sequence shown here is derived from an EMBL/GenBank/DDBJ whole genome shotgun (WGS) entry which is preliminary data.</text>
</comment>
<dbReference type="Pfam" id="PF05016">
    <property type="entry name" value="ParE_toxin"/>
    <property type="match status" value="1"/>
</dbReference>
<reference evidence="2" key="2">
    <citation type="journal article" date="2018" name="ISME J.">
        <title>A dynamic microbial community with high functional redundancy inhabits the cold, oxic subseafloor aquifer.</title>
        <authorList>
            <person name="Tully B.J."/>
            <person name="Wheat C.G."/>
            <person name="Glazer B.T."/>
            <person name="Huber J.A."/>
        </authorList>
    </citation>
    <scope>NUCLEOTIDE SEQUENCE</scope>
    <source>
        <strain evidence="2">NORP83</strain>
    </source>
</reference>
<organism evidence="2">
    <name type="scientific">OCS116 cluster bacterium</name>
    <dbReference type="NCBI Taxonomy" id="2030921"/>
    <lineage>
        <taxon>Bacteria</taxon>
        <taxon>Pseudomonadati</taxon>
        <taxon>Pseudomonadota</taxon>
        <taxon>Alphaproteobacteria</taxon>
        <taxon>OCS116 cluster</taxon>
    </lineage>
</organism>
<reference key="1">
    <citation type="submission" date="2017-08" db="EMBL/GenBank/DDBJ databases">
        <title>A dynamic microbial community with high functional redundancy inhabits the cold, oxic subseafloor aquifer.</title>
        <authorList>
            <person name="Tully B.J."/>
            <person name="Wheat C.G."/>
            <person name="Glazer B.T."/>
            <person name="Huber J.A."/>
        </authorList>
    </citation>
    <scope>NUCLEOTIDE SEQUENCE [LARGE SCALE GENOMIC DNA]</scope>
</reference>
<evidence type="ECO:0000313" key="2">
    <source>
        <dbReference type="EMBL" id="PCI97298.1"/>
    </source>
</evidence>
<dbReference type="SUPFAM" id="SSF143011">
    <property type="entry name" value="RelE-like"/>
    <property type="match status" value="1"/>
</dbReference>
<name>A0A2A4YR19_9PROT</name>
<dbReference type="InterPro" id="IPR007712">
    <property type="entry name" value="RelE/ParE_toxin"/>
</dbReference>
<dbReference type="PANTHER" id="PTHR38813:SF1">
    <property type="entry name" value="TOXIN RELE1-RELATED"/>
    <property type="match status" value="1"/>
</dbReference>
<protein>
    <submittedName>
        <fullName evidence="2">Cytotoxic translational repressor of toxin-antitoxin stability system</fullName>
    </submittedName>
</protein>
<dbReference type="EMBL" id="NVUS01000031">
    <property type="protein sequence ID" value="PCI97298.1"/>
    <property type="molecule type" value="Genomic_DNA"/>
</dbReference>
<accession>A0A2A4YR19</accession>
<dbReference type="AlphaFoldDB" id="A0A2A4YR19"/>
<proteinExistence type="predicted"/>
<sequence>MNEINWTKKALKQLRKIQKQDRVKIVIASDELKDFSDSKNVKPLANHQYGYRLRVGNFRVLFNFETQVNIVNIEEVKKRNESTY</sequence>
<keyword evidence="1" id="KW-1277">Toxin-antitoxin system</keyword>
<gene>
    <name evidence="2" type="ORF">COB13_15910</name>
</gene>
<dbReference type="InterPro" id="IPR052747">
    <property type="entry name" value="TA_system_RelE_toxin"/>
</dbReference>
<dbReference type="PANTHER" id="PTHR38813">
    <property type="match status" value="1"/>
</dbReference>
<dbReference type="Gene3D" id="3.30.2310.20">
    <property type="entry name" value="RelE-like"/>
    <property type="match status" value="1"/>
</dbReference>
<dbReference type="InterPro" id="IPR035093">
    <property type="entry name" value="RelE/ParE_toxin_dom_sf"/>
</dbReference>